<organism evidence="1 2">
    <name type="scientific">Prunus yedoensis var. nudiflora</name>
    <dbReference type="NCBI Taxonomy" id="2094558"/>
    <lineage>
        <taxon>Eukaryota</taxon>
        <taxon>Viridiplantae</taxon>
        <taxon>Streptophyta</taxon>
        <taxon>Embryophyta</taxon>
        <taxon>Tracheophyta</taxon>
        <taxon>Spermatophyta</taxon>
        <taxon>Magnoliopsida</taxon>
        <taxon>eudicotyledons</taxon>
        <taxon>Gunneridae</taxon>
        <taxon>Pentapetalae</taxon>
        <taxon>rosids</taxon>
        <taxon>fabids</taxon>
        <taxon>Rosales</taxon>
        <taxon>Rosaceae</taxon>
        <taxon>Amygdaloideae</taxon>
        <taxon>Amygdaleae</taxon>
        <taxon>Prunus</taxon>
    </lineage>
</organism>
<accession>A0A314UYY9</accession>
<gene>
    <name evidence="1" type="ORF">Pyn_02506</name>
</gene>
<name>A0A314UYY9_PRUYE</name>
<dbReference type="Proteomes" id="UP000250321">
    <property type="component" value="Unassembled WGS sequence"/>
</dbReference>
<dbReference type="AlphaFoldDB" id="A0A314UYY9"/>
<dbReference type="EMBL" id="PJQY01002864">
    <property type="protein sequence ID" value="PQM42118.1"/>
    <property type="molecule type" value="Genomic_DNA"/>
</dbReference>
<reference evidence="1 2" key="1">
    <citation type="submission" date="2018-02" db="EMBL/GenBank/DDBJ databases">
        <title>Draft genome of wild Prunus yedoensis var. nudiflora.</title>
        <authorList>
            <person name="Baek S."/>
            <person name="Kim J.-H."/>
            <person name="Choi K."/>
            <person name="Kim G.-B."/>
            <person name="Cho A."/>
            <person name="Jang H."/>
            <person name="Shin C.-H."/>
            <person name="Yu H.-J."/>
            <person name="Mun J.-H."/>
        </authorList>
    </citation>
    <scope>NUCLEOTIDE SEQUENCE [LARGE SCALE GENOMIC DNA]</scope>
    <source>
        <strain evidence="2">cv. Jeju island</strain>
        <tissue evidence="1">Leaf</tissue>
    </source>
</reference>
<keyword evidence="2" id="KW-1185">Reference proteome</keyword>
<comment type="caution">
    <text evidence="1">The sequence shown here is derived from an EMBL/GenBank/DDBJ whole genome shotgun (WGS) entry which is preliminary data.</text>
</comment>
<protein>
    <submittedName>
        <fullName evidence="1">WPP domain-associated protein</fullName>
    </submittedName>
</protein>
<sequence length="98" mass="11289">MSALLQGFMSDFQETVEAQVWKEEEHICLGLKEYWYDFMDEVANLRSELDSFVGENEVVQVRSTDPLQTSLGGKLQTEQMKSIHQKILVMESLKISCL</sequence>
<evidence type="ECO:0000313" key="2">
    <source>
        <dbReference type="Proteomes" id="UP000250321"/>
    </source>
</evidence>
<proteinExistence type="predicted"/>
<evidence type="ECO:0000313" key="1">
    <source>
        <dbReference type="EMBL" id="PQM42118.1"/>
    </source>
</evidence>